<accession>A0A1M7BV86</accession>
<evidence type="ECO:0000256" key="1">
    <source>
        <dbReference type="ARBA" id="ARBA00007637"/>
    </source>
</evidence>
<dbReference type="OrthoDB" id="9772736at2"/>
<reference evidence="3 4" key="1">
    <citation type="submission" date="2016-11" db="EMBL/GenBank/DDBJ databases">
        <authorList>
            <person name="Jaros S."/>
            <person name="Januszkiewicz K."/>
            <person name="Wedrychowicz H."/>
        </authorList>
    </citation>
    <scope>NUCLEOTIDE SEQUENCE [LARGE SCALE GENOMIC DNA]</scope>
    <source>
        <strain evidence="3 4">DSM 15929</strain>
    </source>
</reference>
<protein>
    <submittedName>
        <fullName evidence="3">Nucleoside-diphosphate-sugar epimerase</fullName>
    </submittedName>
</protein>
<dbReference type="SUPFAM" id="SSF51735">
    <property type="entry name" value="NAD(P)-binding Rossmann-fold domains"/>
    <property type="match status" value="1"/>
</dbReference>
<dbReference type="InterPro" id="IPR051225">
    <property type="entry name" value="NAD(P)_epim/dehydratase"/>
</dbReference>
<dbReference type="PANTHER" id="PTHR42687">
    <property type="entry name" value="L-THREONINE 3-DEHYDROGENASE"/>
    <property type="match status" value="1"/>
</dbReference>
<dbReference type="Proteomes" id="UP000184386">
    <property type="component" value="Unassembled WGS sequence"/>
</dbReference>
<dbReference type="RefSeq" id="WP_073280168.1">
    <property type="nucleotide sequence ID" value="NZ_FRAC01000039.1"/>
</dbReference>
<proteinExistence type="inferred from homology"/>
<comment type="similarity">
    <text evidence="1">Belongs to the NAD(P)-dependent epimerase/dehydratase family.</text>
</comment>
<keyword evidence="4" id="KW-1185">Reference proteome</keyword>
<evidence type="ECO:0000313" key="4">
    <source>
        <dbReference type="Proteomes" id="UP000184386"/>
    </source>
</evidence>
<evidence type="ECO:0000313" key="3">
    <source>
        <dbReference type="EMBL" id="SHL58955.1"/>
    </source>
</evidence>
<gene>
    <name evidence="3" type="ORF">SAMN02745136_05266</name>
</gene>
<dbReference type="AlphaFoldDB" id="A0A1M7BV86"/>
<sequence length="507" mass="58314">MKKQRVLLTGASGGMGSLGLKELLKDTDKQEITVLVLNTEADRQKMKEFENRKGLTIYWGDLTNYKDVYACIKNADIVFHVAALVSPVADYKPKLSMKVNYGSMKNIIEAIREQGRMEEVKVVSIGTIAETGDRMPPIHWGRVGDPLKPSVYDYYAVSKIAAERLLIESGLKYWVSLRQTGIMGPAMSKIKDAIMFHNCLDNVLEYVSDRDSGILLGNLARFHYKGELSEDFWGHIYNIGGGESCRVDTFTMYKELYGAIGFKDLKYVIDPKWYATRNFHGQYYLDSDKLEKHLHFRHDSMKYFYDAYLETLGATATVARIMCKLPGGQKHMGSIMKKMFLKEARTEHGTVRFIEQNMGEHIDAYWGSQKAWEEIPENINDFKHFINWDKVVHIDHGYNESKPEEELDIEDVKGAAKFRGGECNSDTMKKGDWKGKLKFKCAFGHKFEASPRLILEGGHWCPECERKSWNYAARAKVDPFFAQVWNPLHDKHEKVREYIKEVTELEL</sequence>
<feature type="domain" description="NAD-dependent epimerase/dehydratase" evidence="2">
    <location>
        <begin position="6"/>
        <end position="186"/>
    </location>
</feature>
<dbReference type="PANTHER" id="PTHR42687:SF1">
    <property type="entry name" value="L-THREONINE 3-DEHYDROGENASE, MITOCHONDRIAL"/>
    <property type="match status" value="1"/>
</dbReference>
<evidence type="ECO:0000259" key="2">
    <source>
        <dbReference type="Pfam" id="PF01370"/>
    </source>
</evidence>
<dbReference type="GO" id="GO:0006567">
    <property type="term" value="P:L-threonine catabolic process"/>
    <property type="evidence" value="ECO:0007669"/>
    <property type="project" value="TreeGrafter"/>
</dbReference>
<organism evidence="3 4">
    <name type="scientific">Anaerocolumna jejuensis DSM 15929</name>
    <dbReference type="NCBI Taxonomy" id="1121322"/>
    <lineage>
        <taxon>Bacteria</taxon>
        <taxon>Bacillati</taxon>
        <taxon>Bacillota</taxon>
        <taxon>Clostridia</taxon>
        <taxon>Lachnospirales</taxon>
        <taxon>Lachnospiraceae</taxon>
        <taxon>Anaerocolumna</taxon>
    </lineage>
</organism>
<dbReference type="GO" id="GO:0008743">
    <property type="term" value="F:L-threonine 3-dehydrogenase activity"/>
    <property type="evidence" value="ECO:0007669"/>
    <property type="project" value="TreeGrafter"/>
</dbReference>
<dbReference type="Gene3D" id="3.40.50.720">
    <property type="entry name" value="NAD(P)-binding Rossmann-like Domain"/>
    <property type="match status" value="1"/>
</dbReference>
<dbReference type="InterPro" id="IPR001509">
    <property type="entry name" value="Epimerase_deHydtase"/>
</dbReference>
<dbReference type="Pfam" id="PF01370">
    <property type="entry name" value="Epimerase"/>
    <property type="match status" value="1"/>
</dbReference>
<name>A0A1M7BV86_9FIRM</name>
<dbReference type="STRING" id="1121322.SAMN02745136_05266"/>
<dbReference type="InterPro" id="IPR036291">
    <property type="entry name" value="NAD(P)-bd_dom_sf"/>
</dbReference>
<dbReference type="EMBL" id="FRAC01000039">
    <property type="protein sequence ID" value="SHL58955.1"/>
    <property type="molecule type" value="Genomic_DNA"/>
</dbReference>